<organism evidence="2 3">
    <name type="scientific">Flagellimonas spongiicola</name>
    <dbReference type="NCBI Taxonomy" id="2942208"/>
    <lineage>
        <taxon>Bacteria</taxon>
        <taxon>Pseudomonadati</taxon>
        <taxon>Bacteroidota</taxon>
        <taxon>Flavobacteriia</taxon>
        <taxon>Flavobacteriales</taxon>
        <taxon>Flavobacteriaceae</taxon>
        <taxon>Flagellimonas</taxon>
    </lineage>
</organism>
<sequence>MQNTDNYSKVIVGTMTWGSWGKQLGTKGMIDLMEHCLEVGLHTFDHADIYGDYTTEADFGKALAESTIDRSQIQLITKCGIQMTSRKGIQLKHYDYSKDHIIWSAEQSLKNLKTDYIDLFLLHRPSPLLNPSVVAEAIDKLLVTGKIKQFGVSNFSPSQVAMLDKFIPIRANQVEFSITHLDPLYDGTFDDCLSNGRMAMSWSPLGQVFREKSDRTERVNNTLRELADKYNVEASQFLLAWMLHHPATPRPVIGTTTKERLTGSAKAQHIDIELQDWFKLLESSHGQEVP</sequence>
<dbReference type="Proteomes" id="UP001203607">
    <property type="component" value="Unassembled WGS sequence"/>
</dbReference>
<protein>
    <submittedName>
        <fullName evidence="2">Aldo/keto reductase</fullName>
    </submittedName>
</protein>
<evidence type="ECO:0000259" key="1">
    <source>
        <dbReference type="Pfam" id="PF00248"/>
    </source>
</evidence>
<gene>
    <name evidence="2" type="ORF">M3P19_08775</name>
</gene>
<dbReference type="PANTHER" id="PTHR43364:SF1">
    <property type="entry name" value="OXIDOREDUCTASE YDHF"/>
    <property type="match status" value="1"/>
</dbReference>
<name>A0ABT0PTT2_9FLAO</name>
<evidence type="ECO:0000313" key="3">
    <source>
        <dbReference type="Proteomes" id="UP001203607"/>
    </source>
</evidence>
<comment type="caution">
    <text evidence="2">The sequence shown here is derived from an EMBL/GenBank/DDBJ whole genome shotgun (WGS) entry which is preliminary data.</text>
</comment>
<dbReference type="InterPro" id="IPR036812">
    <property type="entry name" value="NAD(P)_OxRdtase_dom_sf"/>
</dbReference>
<dbReference type="EMBL" id="JAMFMA010000002">
    <property type="protein sequence ID" value="MCL6274102.1"/>
    <property type="molecule type" value="Genomic_DNA"/>
</dbReference>
<reference evidence="2 3" key="1">
    <citation type="submission" date="2022-05" db="EMBL/GenBank/DDBJ databases">
        <authorList>
            <person name="Park J.-S."/>
        </authorList>
    </citation>
    <scope>NUCLEOTIDE SEQUENCE [LARGE SCALE GENOMIC DNA]</scope>
    <source>
        <strain evidence="2 3">2012CJ35-5</strain>
    </source>
</reference>
<dbReference type="InterPro" id="IPR023210">
    <property type="entry name" value="NADP_OxRdtase_dom"/>
</dbReference>
<dbReference type="Pfam" id="PF00248">
    <property type="entry name" value="Aldo_ket_red"/>
    <property type="match status" value="1"/>
</dbReference>
<dbReference type="PANTHER" id="PTHR43364">
    <property type="entry name" value="NADH-SPECIFIC METHYLGLYOXAL REDUCTASE-RELATED"/>
    <property type="match status" value="1"/>
</dbReference>
<accession>A0ABT0PTT2</accession>
<dbReference type="InterPro" id="IPR020471">
    <property type="entry name" value="AKR"/>
</dbReference>
<feature type="domain" description="NADP-dependent oxidoreductase" evidence="1">
    <location>
        <begin position="9"/>
        <end position="275"/>
    </location>
</feature>
<dbReference type="InterPro" id="IPR050523">
    <property type="entry name" value="AKR_Detox_Biosynth"/>
</dbReference>
<dbReference type="RefSeq" id="WP_249657291.1">
    <property type="nucleotide sequence ID" value="NZ_JAMFMA010000002.1"/>
</dbReference>
<keyword evidence="3" id="KW-1185">Reference proteome</keyword>
<evidence type="ECO:0000313" key="2">
    <source>
        <dbReference type="EMBL" id="MCL6274102.1"/>
    </source>
</evidence>
<dbReference type="SUPFAM" id="SSF51430">
    <property type="entry name" value="NAD(P)-linked oxidoreductase"/>
    <property type="match status" value="1"/>
</dbReference>
<dbReference type="PRINTS" id="PR00069">
    <property type="entry name" value="ALDKETRDTASE"/>
</dbReference>
<proteinExistence type="predicted"/>
<dbReference type="Gene3D" id="3.20.20.100">
    <property type="entry name" value="NADP-dependent oxidoreductase domain"/>
    <property type="match status" value="1"/>
</dbReference>